<dbReference type="AlphaFoldDB" id="A0A915ENT3"/>
<protein>
    <submittedName>
        <fullName evidence="2">Uncharacterized protein</fullName>
    </submittedName>
</protein>
<dbReference type="Proteomes" id="UP000887574">
    <property type="component" value="Unplaced"/>
</dbReference>
<name>A0A915ENT3_9BILA</name>
<evidence type="ECO:0000313" key="2">
    <source>
        <dbReference type="WBParaSite" id="jg7839"/>
    </source>
</evidence>
<organism evidence="1 2">
    <name type="scientific">Ditylenchus dipsaci</name>
    <dbReference type="NCBI Taxonomy" id="166011"/>
    <lineage>
        <taxon>Eukaryota</taxon>
        <taxon>Metazoa</taxon>
        <taxon>Ecdysozoa</taxon>
        <taxon>Nematoda</taxon>
        <taxon>Chromadorea</taxon>
        <taxon>Rhabditida</taxon>
        <taxon>Tylenchina</taxon>
        <taxon>Tylenchomorpha</taxon>
        <taxon>Sphaerularioidea</taxon>
        <taxon>Anguinidae</taxon>
        <taxon>Anguininae</taxon>
        <taxon>Ditylenchus</taxon>
    </lineage>
</organism>
<evidence type="ECO:0000313" key="1">
    <source>
        <dbReference type="Proteomes" id="UP000887574"/>
    </source>
</evidence>
<reference evidence="2" key="1">
    <citation type="submission" date="2022-11" db="UniProtKB">
        <authorList>
            <consortium name="WormBaseParasite"/>
        </authorList>
    </citation>
    <scope>IDENTIFICATION</scope>
</reference>
<proteinExistence type="predicted"/>
<dbReference type="WBParaSite" id="jg7839">
    <property type="protein sequence ID" value="jg7839"/>
    <property type="gene ID" value="jg7839"/>
</dbReference>
<accession>A0A915ENT3</accession>
<sequence>MIPNCHDPTVMSANCHDPTVMSANCHDPTVMIPNCHDPTVMSPTVMLVLARKGYTSGVTLICGGSRQVAVPRWRSLSSDIHSSTGVLTDTLDRIEIMDDSKKNRKDLSEMMRLSSTRRFEWESTLEFFVAGTFDKVGMAMVIPFWLCWPDMRFLFSIWKWLLDNILPWIRLCFSSSFSSSVCYRLQILGCGTCRNGFKSSCHHGLLGSAHVFCLYGLERENPLRPLPSLLQH</sequence>
<keyword evidence="1" id="KW-1185">Reference proteome</keyword>